<dbReference type="EMBL" id="CATOUU010000865">
    <property type="protein sequence ID" value="CAI9955297.1"/>
    <property type="molecule type" value="Genomic_DNA"/>
</dbReference>
<dbReference type="Proteomes" id="UP001642409">
    <property type="component" value="Unassembled WGS sequence"/>
</dbReference>
<protein>
    <submittedName>
        <fullName evidence="2">Hypothetical_protein</fullName>
    </submittedName>
</protein>
<dbReference type="EMBL" id="CAXDID020000010">
    <property type="protein sequence ID" value="CAL5978980.1"/>
    <property type="molecule type" value="Genomic_DNA"/>
</dbReference>
<proteinExistence type="predicted"/>
<evidence type="ECO:0000313" key="3">
    <source>
        <dbReference type="Proteomes" id="UP001642409"/>
    </source>
</evidence>
<reference evidence="1" key="1">
    <citation type="submission" date="2023-06" db="EMBL/GenBank/DDBJ databases">
        <authorList>
            <person name="Kurt Z."/>
        </authorList>
    </citation>
    <scope>NUCLEOTIDE SEQUENCE</scope>
</reference>
<comment type="caution">
    <text evidence="1">The sequence shown here is derived from an EMBL/GenBank/DDBJ whole genome shotgun (WGS) entry which is preliminary data.</text>
</comment>
<name>A0AA86QFG6_9EUKA</name>
<gene>
    <name evidence="1" type="ORF">HINF_LOCUS42942</name>
    <name evidence="2" type="ORF">HINF_LOCUS5127</name>
</gene>
<sequence>MYSTSTVPVLTQQRPNRALTESSADQFYLIRQLNFQKLLLSSSLVYFNHWILSSERVRCSDNCYPRQGSKYTPIKSAPDSKNSCITQLENRPDSAKERNLLRTRQRRCYFCM</sequence>
<dbReference type="AlphaFoldDB" id="A0AA86QFG6"/>
<evidence type="ECO:0000313" key="2">
    <source>
        <dbReference type="EMBL" id="CAL5978980.1"/>
    </source>
</evidence>
<accession>A0AA86QFG6</accession>
<evidence type="ECO:0000313" key="1">
    <source>
        <dbReference type="EMBL" id="CAI9955297.1"/>
    </source>
</evidence>
<reference evidence="2 3" key="2">
    <citation type="submission" date="2024-07" db="EMBL/GenBank/DDBJ databases">
        <authorList>
            <person name="Akdeniz Z."/>
        </authorList>
    </citation>
    <scope>NUCLEOTIDE SEQUENCE [LARGE SCALE GENOMIC DNA]</scope>
</reference>
<organism evidence="1">
    <name type="scientific">Hexamita inflata</name>
    <dbReference type="NCBI Taxonomy" id="28002"/>
    <lineage>
        <taxon>Eukaryota</taxon>
        <taxon>Metamonada</taxon>
        <taxon>Diplomonadida</taxon>
        <taxon>Hexamitidae</taxon>
        <taxon>Hexamitinae</taxon>
        <taxon>Hexamita</taxon>
    </lineage>
</organism>
<keyword evidence="3" id="KW-1185">Reference proteome</keyword>